<feature type="transmembrane region" description="Helical" evidence="1">
    <location>
        <begin position="24"/>
        <end position="42"/>
    </location>
</feature>
<dbReference type="AlphaFoldDB" id="A0A097ICT1"/>
<proteinExistence type="predicted"/>
<organism evidence="2 3">
    <name type="scientific">Corynebacterium doosanense CAU 212 = DSM 45436</name>
    <dbReference type="NCBI Taxonomy" id="558173"/>
    <lineage>
        <taxon>Bacteria</taxon>
        <taxon>Bacillati</taxon>
        <taxon>Actinomycetota</taxon>
        <taxon>Actinomycetes</taxon>
        <taxon>Mycobacteriales</taxon>
        <taxon>Corynebacteriaceae</taxon>
        <taxon>Corynebacterium</taxon>
    </lineage>
</organism>
<keyword evidence="3" id="KW-1185">Reference proteome</keyword>
<name>A0A097ICT1_9CORY</name>
<dbReference type="KEGG" id="cdo:CDOO_00360"/>
<dbReference type="eggNOG" id="ENOG5031UUE">
    <property type="taxonomic scope" value="Bacteria"/>
</dbReference>
<dbReference type="HOGENOM" id="CLU_167430_1_0_11"/>
<dbReference type="Proteomes" id="UP000029914">
    <property type="component" value="Chromosome"/>
</dbReference>
<evidence type="ECO:0000256" key="1">
    <source>
        <dbReference type="SAM" id="Phobius"/>
    </source>
</evidence>
<evidence type="ECO:0000313" key="3">
    <source>
        <dbReference type="Proteomes" id="UP000029914"/>
    </source>
</evidence>
<protein>
    <submittedName>
        <fullName evidence="2">Uncharacterized protein</fullName>
    </submittedName>
</protein>
<keyword evidence="1" id="KW-0472">Membrane</keyword>
<accession>A0A097ICT1</accession>
<evidence type="ECO:0000313" key="2">
    <source>
        <dbReference type="EMBL" id="AIT59945.1"/>
    </source>
</evidence>
<sequence length="94" mass="9951">MAVTLILLAPPLLSAVLPAASVGWSVLALLGVTAVILGWVDGKTFRSSWSFPLTAGAAYFADMLLYFNEGTWIYLPVLVILAAIAGWLGDPKES</sequence>
<keyword evidence="1" id="KW-1133">Transmembrane helix</keyword>
<feature type="transmembrane region" description="Helical" evidence="1">
    <location>
        <begin position="73"/>
        <end position="89"/>
    </location>
</feature>
<gene>
    <name evidence="2" type="ORF">CDOO_00360</name>
</gene>
<dbReference type="STRING" id="558173.CDOO_00360"/>
<reference evidence="2 3" key="1">
    <citation type="submission" date="2013-09" db="EMBL/GenBank/DDBJ databases">
        <title>Complete genome sequence of Corynebacterium doosanense CAU 212(T) (=DSM 45436(T)), isolated from activated sludge.</title>
        <authorList>
            <person name="Schaffert L."/>
            <person name="Albersmeier A."/>
            <person name="Kalinowski J."/>
            <person name="Ruckert C."/>
        </authorList>
    </citation>
    <scope>NUCLEOTIDE SEQUENCE [LARGE SCALE GENOMIC DNA]</scope>
    <source>
        <strain evidence="2 3">CAU 212</strain>
    </source>
</reference>
<keyword evidence="1" id="KW-0812">Transmembrane</keyword>
<dbReference type="EMBL" id="CP006764">
    <property type="protein sequence ID" value="AIT59945.1"/>
    <property type="molecule type" value="Genomic_DNA"/>
</dbReference>